<feature type="compositionally biased region" description="Basic and acidic residues" evidence="1">
    <location>
        <begin position="46"/>
        <end position="58"/>
    </location>
</feature>
<keyword evidence="2" id="KW-1133">Transmembrane helix</keyword>
<gene>
    <name evidence="3" type="ORF">CGL2_07414001</name>
</gene>
<dbReference type="AlphaFoldDB" id="B6AQ54"/>
<keyword evidence="2" id="KW-0472">Membrane</keyword>
<proteinExistence type="predicted"/>
<accession>B6AQ54</accession>
<evidence type="ECO:0000256" key="1">
    <source>
        <dbReference type="SAM" id="MobiDB-lite"/>
    </source>
</evidence>
<evidence type="ECO:0000313" key="3">
    <source>
        <dbReference type="EMBL" id="EDZ38375.1"/>
    </source>
</evidence>
<reference evidence="3" key="1">
    <citation type="journal article" date="2004" name="Nature">
        <title>Community structure and metabolism through reconstruction of microbial genomes from the environment.</title>
        <authorList>
            <person name="Tyson G.W."/>
            <person name="Chapman J."/>
            <person name="Hugenholtz P."/>
            <person name="Allen E.E."/>
            <person name="Ram R.J."/>
            <person name="Richardson P.M."/>
            <person name="Solovyev V.V."/>
            <person name="Rubin E.M."/>
            <person name="Rokhsar D.S."/>
            <person name="Banfield J.F."/>
        </authorList>
    </citation>
    <scope>NUCLEOTIDE SEQUENCE [LARGE SCALE GENOMIC DNA]</scope>
</reference>
<reference evidence="3" key="2">
    <citation type="journal article" date="2008" name="PLoS Biol.">
        <title>Population genomic analysis of strain variation in Leptospirillum group II bacteria involved in acid mine drainage formation.</title>
        <authorList>
            <person name="Simmons S.L."/>
            <person name="Dibartolo G."/>
            <person name="Denef V.J."/>
            <person name="Goltsman D.S."/>
            <person name="Thelen M.P."/>
            <person name="Banfield J.F."/>
        </authorList>
    </citation>
    <scope>NUCLEOTIDE SEQUENCE [LARGE SCALE GENOMIC DNA]</scope>
</reference>
<dbReference type="EMBL" id="DS995261">
    <property type="protein sequence ID" value="EDZ38375.1"/>
    <property type="molecule type" value="Genomic_DNA"/>
</dbReference>
<feature type="region of interest" description="Disordered" evidence="1">
    <location>
        <begin position="46"/>
        <end position="66"/>
    </location>
</feature>
<keyword evidence="2" id="KW-0812">Transmembrane</keyword>
<feature type="transmembrane region" description="Helical" evidence="2">
    <location>
        <begin position="12"/>
        <end position="33"/>
    </location>
</feature>
<protein>
    <submittedName>
        <fullName evidence="3">Uncharacterized protein</fullName>
    </submittedName>
</protein>
<sequence>MESRAYKTYKTPVFGFPFGGLATAVIATIAVFLPRGIISYPETKLSREDDMETKEGKKTGRPRKYGSDVERVRAWRSDNFRKAFRTEVVLSMDDAVHLDILRNREGLTRSDMIRKLIERAFVSGNENGEG</sequence>
<organism evidence="3">
    <name type="scientific">Leptospirillum sp. Group II '5-way CG'</name>
    <dbReference type="NCBI Taxonomy" id="419541"/>
    <lineage>
        <taxon>Bacteria</taxon>
        <taxon>Pseudomonadati</taxon>
        <taxon>Nitrospirota</taxon>
        <taxon>Nitrospiria</taxon>
        <taxon>Nitrospirales</taxon>
        <taxon>Nitrospiraceae</taxon>
        <taxon>Leptospirillum</taxon>
    </lineage>
</organism>
<evidence type="ECO:0000256" key="2">
    <source>
        <dbReference type="SAM" id="Phobius"/>
    </source>
</evidence>
<name>B6AQ54_9BACT</name>